<evidence type="ECO:0000259" key="4">
    <source>
        <dbReference type="PROSITE" id="PS51379"/>
    </source>
</evidence>
<dbReference type="RefSeq" id="WP_302049532.1">
    <property type="nucleotide sequence ID" value="NZ_JAMJEV010000016.1"/>
</dbReference>
<evidence type="ECO:0000256" key="3">
    <source>
        <dbReference type="ARBA" id="ARBA00023014"/>
    </source>
</evidence>
<dbReference type="InterPro" id="IPR017896">
    <property type="entry name" value="4Fe4S_Fe-S-bd"/>
</dbReference>
<dbReference type="Proteomes" id="UP001176021">
    <property type="component" value="Unassembled WGS sequence"/>
</dbReference>
<proteinExistence type="predicted"/>
<evidence type="ECO:0000256" key="2">
    <source>
        <dbReference type="ARBA" id="ARBA00023004"/>
    </source>
</evidence>
<evidence type="ECO:0000313" key="6">
    <source>
        <dbReference type="Proteomes" id="UP001176021"/>
    </source>
</evidence>
<keyword evidence="1" id="KW-0479">Metal-binding</keyword>
<dbReference type="PROSITE" id="PS00198">
    <property type="entry name" value="4FE4S_FER_1"/>
    <property type="match status" value="1"/>
</dbReference>
<sequence length="495" mass="52515">MAVVIDSEICKGCGICSKECPNKAILIQDKKAFIQDSCTGCGICTRVCPFNAAAEISEIKEGAVKCTSCPVQCEVLEGYTGACQRYRNDRGQLIRNRKLVTDVIPGGPLITAVGAGTAYPCCRPAPHIVQDTIDGVEMVTVVTEAPLSYSGIKVKIDTNLFVGEEGTKVKRNGKVVGMVDTEEYGSKMLSIGGANLLTGKDGFIVARTIVEIANGERVTLKVENNTLELQVGCPPIINGVEDTKMRVGCGSATIGMFAAKLKEVVDEAIILDHHVVGLLSEHMAGESVGMSWSGIIPNARRSTRGRYFGEHGQGWGGTNIENPKDAIKSVDMSRAKPGMKVLVTETTGRMAALFEVQIDGSVLEVSMTDEVKSGVDAIRDTCENARVSALYVGGTGGSARAGVAVNPLKVTQAVHNREALLTIGGAEVFVLPGGGINFMVDVEKVVSKAFTWVPTPATVAPVEYTMSLEKYKEIGGHIQAIKKLSQIVSQEDSSS</sequence>
<dbReference type="PROSITE" id="PS51379">
    <property type="entry name" value="4FE4S_FER_2"/>
    <property type="match status" value="2"/>
</dbReference>
<dbReference type="Pfam" id="PF12838">
    <property type="entry name" value="Fer4_7"/>
    <property type="match status" value="1"/>
</dbReference>
<keyword evidence="2" id="KW-0408">Iron</keyword>
<protein>
    <submittedName>
        <fullName evidence="5">4Fe-4S binding protein</fullName>
    </submittedName>
</protein>
<name>A0ABT8QXS0_9FIRM</name>
<keyword evidence="3" id="KW-0411">Iron-sulfur</keyword>
<gene>
    <name evidence="5" type="ORF">M8H41_17775</name>
</gene>
<dbReference type="InterPro" id="IPR017900">
    <property type="entry name" value="4Fe4S_Fe_S_CS"/>
</dbReference>
<organism evidence="5 6">
    <name type="scientific">Desulfosporosinus nitroreducens</name>
    <dbReference type="NCBI Taxonomy" id="2018668"/>
    <lineage>
        <taxon>Bacteria</taxon>
        <taxon>Bacillati</taxon>
        <taxon>Bacillota</taxon>
        <taxon>Clostridia</taxon>
        <taxon>Eubacteriales</taxon>
        <taxon>Desulfitobacteriaceae</taxon>
        <taxon>Desulfosporosinus</taxon>
    </lineage>
</organism>
<feature type="domain" description="4Fe-4S ferredoxin-type" evidence="4">
    <location>
        <begin position="1"/>
        <end position="30"/>
    </location>
</feature>
<dbReference type="EMBL" id="JAMJEV010000016">
    <property type="protein sequence ID" value="MDO0824686.1"/>
    <property type="molecule type" value="Genomic_DNA"/>
</dbReference>
<reference evidence="5" key="1">
    <citation type="submission" date="2022-05" db="EMBL/GenBank/DDBJ databases">
        <title>Expanded diversity of anoxic marine methylotrophy in a Black Sea sulfate reducing microorganism.</title>
        <authorList>
            <person name="Fischer P.Q."/>
            <person name="Stams A.J.M."/>
            <person name="Villanueva L."/>
            <person name="Sousa D.Z."/>
        </authorList>
    </citation>
    <scope>NUCLEOTIDE SEQUENCE</scope>
    <source>
        <strain evidence="5">P130</strain>
    </source>
</reference>
<evidence type="ECO:0000313" key="5">
    <source>
        <dbReference type="EMBL" id="MDO0824686.1"/>
    </source>
</evidence>
<feature type="domain" description="4Fe-4S ferredoxin-type" evidence="4">
    <location>
        <begin position="35"/>
        <end position="58"/>
    </location>
</feature>
<keyword evidence="6" id="KW-1185">Reference proteome</keyword>
<dbReference type="Gene3D" id="3.30.70.20">
    <property type="match status" value="1"/>
</dbReference>
<dbReference type="SUPFAM" id="SSF54862">
    <property type="entry name" value="4Fe-4S ferredoxins"/>
    <property type="match status" value="1"/>
</dbReference>
<accession>A0ABT8QXS0</accession>
<comment type="caution">
    <text evidence="5">The sequence shown here is derived from an EMBL/GenBank/DDBJ whole genome shotgun (WGS) entry which is preliminary data.</text>
</comment>
<evidence type="ECO:0000256" key="1">
    <source>
        <dbReference type="ARBA" id="ARBA00022723"/>
    </source>
</evidence>